<dbReference type="Proteomes" id="UP001583186">
    <property type="component" value="Unassembled WGS sequence"/>
</dbReference>
<sequence>MTRPPTEILVHIAAASRASDDVRYRALAEAYGNFEPAERVNVASFSSSVVSSFTEFRQPVSSAGIVPYATIVAGSSFETVNLSFDSVWDNVQSPGVVPAPLPAQKHHQPLQKRHQHYVSPHDYIPDSQSQDERRTRRKTLDDERVDEIEFSQRIYDVSRIDDSRIEDSRIEESQEVLSSRPENDSDCESNIWIRNVASPDLSAMPMDITHLSESILEDSQEQEQQQPHPPRQPLTQRSANSQQSSQNDDDVAFLKSSPPLHEWDAIPSSTVASSPDLGAGQPHSFTADVPSSLPEESGKVIIRVDTSSRELRGPSANLSSSMATGLTRAESEPIRTKRQRESDYVSAERPGLDRRQQNLDTRRASDSEQPPQKKQREEPVIEPNTAIAIMEKTTTVAPKSAIRDLSQPFPSSSPTASAPGLYLDHSLRIISPDPPVACEHLNPAALITEKMAKLARDLDLERRYRPLPSSDSRAIRPFERGYWRLNTAGWPASLRHQAWSFLKTYIGAGDAGWSVWCSRDPAPHTWLRLSCFAATAGHTYLILYLASRRQILTTGAVWMDGSGTPTITVPPRKKKQTSGSVDVFTNAY</sequence>
<keyword evidence="3" id="KW-1185">Reference proteome</keyword>
<evidence type="ECO:0000256" key="1">
    <source>
        <dbReference type="SAM" id="MobiDB-lite"/>
    </source>
</evidence>
<feature type="compositionally biased region" description="Basic and acidic residues" evidence="1">
    <location>
        <begin position="329"/>
        <end position="343"/>
    </location>
</feature>
<evidence type="ECO:0000313" key="2">
    <source>
        <dbReference type="EMBL" id="KAL1891876.1"/>
    </source>
</evidence>
<feature type="compositionally biased region" description="Basic residues" evidence="1">
    <location>
        <begin position="104"/>
        <end position="116"/>
    </location>
</feature>
<feature type="compositionally biased region" description="Basic and acidic residues" evidence="1">
    <location>
        <begin position="350"/>
        <end position="366"/>
    </location>
</feature>
<evidence type="ECO:0000313" key="3">
    <source>
        <dbReference type="Proteomes" id="UP001583186"/>
    </source>
</evidence>
<dbReference type="EMBL" id="JAWCUI010000049">
    <property type="protein sequence ID" value="KAL1891876.1"/>
    <property type="molecule type" value="Genomic_DNA"/>
</dbReference>
<proteinExistence type="predicted"/>
<reference evidence="2 3" key="1">
    <citation type="journal article" date="2024" name="IMA Fungus">
        <title>IMA Genome - F19 : A genome assembly and annotation guide to empower mycologists, including annotated draft genome sequences of Ceratocystis pirilliformis, Diaporthe australafricana, Fusarium ophioides, Paecilomyces lecythidis, and Sporothrix stenoceras.</title>
        <authorList>
            <person name="Aylward J."/>
            <person name="Wilson A.M."/>
            <person name="Visagie C.M."/>
            <person name="Spraker J."/>
            <person name="Barnes I."/>
            <person name="Buitendag C."/>
            <person name="Ceriani C."/>
            <person name="Del Mar Angel L."/>
            <person name="du Plessis D."/>
            <person name="Fuchs T."/>
            <person name="Gasser K."/>
            <person name="Kramer D."/>
            <person name="Li W."/>
            <person name="Munsamy K."/>
            <person name="Piso A."/>
            <person name="Price J.L."/>
            <person name="Sonnekus B."/>
            <person name="Thomas C."/>
            <person name="van der Nest A."/>
            <person name="van Dijk A."/>
            <person name="van Heerden A."/>
            <person name="van Vuuren N."/>
            <person name="Yilmaz N."/>
            <person name="Duong T.A."/>
            <person name="van der Merwe N.A."/>
            <person name="Wingfield M.J."/>
            <person name="Wingfield B.D."/>
        </authorList>
    </citation>
    <scope>NUCLEOTIDE SEQUENCE [LARGE SCALE GENOMIC DNA]</scope>
    <source>
        <strain evidence="2 3">CMW 5346</strain>
    </source>
</reference>
<name>A0ABR3YU42_9PEZI</name>
<feature type="region of interest" description="Disordered" evidence="1">
    <location>
        <begin position="217"/>
        <end position="384"/>
    </location>
</feature>
<feature type="compositionally biased region" description="Low complexity" evidence="1">
    <location>
        <begin position="233"/>
        <end position="246"/>
    </location>
</feature>
<accession>A0ABR3YU42</accession>
<gene>
    <name evidence="2" type="ORF">Sste5346_007421</name>
</gene>
<comment type="caution">
    <text evidence="2">The sequence shown here is derived from an EMBL/GenBank/DDBJ whole genome shotgun (WGS) entry which is preliminary data.</text>
</comment>
<protein>
    <submittedName>
        <fullName evidence="2">Uncharacterized protein</fullName>
    </submittedName>
</protein>
<feature type="region of interest" description="Disordered" evidence="1">
    <location>
        <begin position="98"/>
        <end position="140"/>
    </location>
</feature>
<feature type="compositionally biased region" description="Basic and acidic residues" evidence="1">
    <location>
        <begin position="130"/>
        <end position="140"/>
    </location>
</feature>
<organism evidence="2 3">
    <name type="scientific">Sporothrix stenoceras</name>
    <dbReference type="NCBI Taxonomy" id="5173"/>
    <lineage>
        <taxon>Eukaryota</taxon>
        <taxon>Fungi</taxon>
        <taxon>Dikarya</taxon>
        <taxon>Ascomycota</taxon>
        <taxon>Pezizomycotina</taxon>
        <taxon>Sordariomycetes</taxon>
        <taxon>Sordariomycetidae</taxon>
        <taxon>Ophiostomatales</taxon>
        <taxon>Ophiostomataceae</taxon>
        <taxon>Sporothrix</taxon>
    </lineage>
</organism>